<sequence length="144" mass="15875">MKTTPKFSRKLTENITNYLSIKKQIARLAEQAEALKAQIDTECDMLAKGNRFDNGTLLVPTAGLVKVVMNPPKLIYAANQKPLVPVERAALAKLLAADFRILDVNLPRIKSHIERQDALILAALAGQGVKCVQEARFDVKPLTL</sequence>
<evidence type="ECO:0000313" key="3">
    <source>
        <dbReference type="Proteomes" id="UP001596106"/>
    </source>
</evidence>
<dbReference type="RefSeq" id="WP_379840722.1">
    <property type="nucleotide sequence ID" value="NZ_JBHSMA010000001.1"/>
</dbReference>
<dbReference type="EMBL" id="JBHSMA010000001">
    <property type="protein sequence ID" value="MFC5408034.1"/>
    <property type="molecule type" value="Genomic_DNA"/>
</dbReference>
<accession>A0ABW0I5E4</accession>
<reference evidence="3" key="1">
    <citation type="journal article" date="2019" name="Int. J. Syst. Evol. Microbiol.">
        <title>The Global Catalogue of Microorganisms (GCM) 10K type strain sequencing project: providing services to taxonomists for standard genome sequencing and annotation.</title>
        <authorList>
            <consortium name="The Broad Institute Genomics Platform"/>
            <consortium name="The Broad Institute Genome Sequencing Center for Infectious Disease"/>
            <person name="Wu L."/>
            <person name="Ma J."/>
        </authorList>
    </citation>
    <scope>NUCLEOTIDE SEQUENCE [LARGE SCALE GENOMIC DNA]</scope>
    <source>
        <strain evidence="3">CCUG 55250</strain>
    </source>
</reference>
<name>A0ABW0I5E4_9BACT</name>
<dbReference type="Proteomes" id="UP001596106">
    <property type="component" value="Unassembled WGS sequence"/>
</dbReference>
<gene>
    <name evidence="2" type="ORF">ACFPMF_01845</name>
</gene>
<organism evidence="2 3">
    <name type="scientific">Larkinella bovis</name>
    <dbReference type="NCBI Taxonomy" id="683041"/>
    <lineage>
        <taxon>Bacteria</taxon>
        <taxon>Pseudomonadati</taxon>
        <taxon>Bacteroidota</taxon>
        <taxon>Cytophagia</taxon>
        <taxon>Cytophagales</taxon>
        <taxon>Spirosomataceae</taxon>
        <taxon>Larkinella</taxon>
    </lineage>
</organism>
<evidence type="ECO:0000256" key="1">
    <source>
        <dbReference type="SAM" id="Coils"/>
    </source>
</evidence>
<keyword evidence="1" id="KW-0175">Coiled coil</keyword>
<keyword evidence="3" id="KW-1185">Reference proteome</keyword>
<protein>
    <submittedName>
        <fullName evidence="2">Uncharacterized protein</fullName>
    </submittedName>
</protein>
<feature type="coiled-coil region" evidence="1">
    <location>
        <begin position="18"/>
        <end position="45"/>
    </location>
</feature>
<comment type="caution">
    <text evidence="2">The sequence shown here is derived from an EMBL/GenBank/DDBJ whole genome shotgun (WGS) entry which is preliminary data.</text>
</comment>
<evidence type="ECO:0000313" key="2">
    <source>
        <dbReference type="EMBL" id="MFC5408034.1"/>
    </source>
</evidence>
<proteinExistence type="predicted"/>